<gene>
    <name evidence="5" type="ORF">K2173_025910</name>
</gene>
<dbReference type="InterPro" id="IPR035513">
    <property type="entry name" value="Invertase/methylesterase_inhib"/>
</dbReference>
<evidence type="ECO:0000256" key="2">
    <source>
        <dbReference type="ARBA" id="ARBA00023157"/>
    </source>
</evidence>
<dbReference type="SUPFAM" id="SSF101148">
    <property type="entry name" value="Plant invertase/pectin methylesterase inhibitor"/>
    <property type="match status" value="1"/>
</dbReference>
<dbReference type="InterPro" id="IPR006501">
    <property type="entry name" value="Pectinesterase_inhib_dom"/>
</dbReference>
<sequence>MRFSSKGFEVHPSAALNQLTKRHVVFNINCLPSTHAIIRDEMVGICPDTDGFNQKVSELITQTCEKTRYKDLCISTLETFAGSNQDDLPGLAKRALKVTSLHGGEVHDKLIAFYNQTEDESVRQCLTDCSENYQDAIDQLEDSLAALDAKNYNDLNLWTSAAMADAELCEEGFKDRDDIKSPITEINEAFKQMCTICLDIIKELAK</sequence>
<dbReference type="AlphaFoldDB" id="A0AAV8TWC8"/>
<feature type="domain" description="Pectinesterase inhibitor" evidence="4">
    <location>
        <begin position="55"/>
        <end position="200"/>
    </location>
</feature>
<comment type="similarity">
    <text evidence="3">Belongs to the PMEI family.</text>
</comment>
<dbReference type="Pfam" id="PF04043">
    <property type="entry name" value="PMEI"/>
    <property type="match status" value="1"/>
</dbReference>
<evidence type="ECO:0000256" key="1">
    <source>
        <dbReference type="ARBA" id="ARBA00022729"/>
    </source>
</evidence>
<dbReference type="PANTHER" id="PTHR36710:SF18">
    <property type="entry name" value="PECTINESTERASE INHIBITOR 5-RELATED"/>
    <property type="match status" value="1"/>
</dbReference>
<dbReference type="NCBIfam" id="TIGR01614">
    <property type="entry name" value="PME_inhib"/>
    <property type="match status" value="1"/>
</dbReference>
<keyword evidence="1" id="KW-0732">Signal</keyword>
<dbReference type="InterPro" id="IPR052421">
    <property type="entry name" value="PCW_Enzyme_Inhibitor"/>
</dbReference>
<reference evidence="5 6" key="1">
    <citation type="submission" date="2021-09" db="EMBL/GenBank/DDBJ databases">
        <title>Genomic insights and catalytic innovation underlie evolution of tropane alkaloids biosynthesis.</title>
        <authorList>
            <person name="Wang Y.-J."/>
            <person name="Tian T."/>
            <person name="Huang J.-P."/>
            <person name="Huang S.-X."/>
        </authorList>
    </citation>
    <scope>NUCLEOTIDE SEQUENCE [LARGE SCALE GENOMIC DNA]</scope>
    <source>
        <strain evidence="5">KIB-2018</strain>
        <tissue evidence="5">Leaf</tissue>
    </source>
</reference>
<organism evidence="5 6">
    <name type="scientific">Erythroxylum novogranatense</name>
    <dbReference type="NCBI Taxonomy" id="1862640"/>
    <lineage>
        <taxon>Eukaryota</taxon>
        <taxon>Viridiplantae</taxon>
        <taxon>Streptophyta</taxon>
        <taxon>Embryophyta</taxon>
        <taxon>Tracheophyta</taxon>
        <taxon>Spermatophyta</taxon>
        <taxon>Magnoliopsida</taxon>
        <taxon>eudicotyledons</taxon>
        <taxon>Gunneridae</taxon>
        <taxon>Pentapetalae</taxon>
        <taxon>rosids</taxon>
        <taxon>fabids</taxon>
        <taxon>Malpighiales</taxon>
        <taxon>Erythroxylaceae</taxon>
        <taxon>Erythroxylum</taxon>
    </lineage>
</organism>
<keyword evidence="6" id="KW-1185">Reference proteome</keyword>
<evidence type="ECO:0000313" key="6">
    <source>
        <dbReference type="Proteomes" id="UP001159364"/>
    </source>
</evidence>
<dbReference type="GO" id="GO:0004857">
    <property type="term" value="F:enzyme inhibitor activity"/>
    <property type="evidence" value="ECO:0007669"/>
    <property type="project" value="InterPro"/>
</dbReference>
<dbReference type="PANTHER" id="PTHR36710">
    <property type="entry name" value="PECTINESTERASE INHIBITOR-LIKE"/>
    <property type="match status" value="1"/>
</dbReference>
<evidence type="ECO:0000256" key="3">
    <source>
        <dbReference type="ARBA" id="ARBA00038471"/>
    </source>
</evidence>
<proteinExistence type="inferred from homology"/>
<dbReference type="Gene3D" id="1.20.140.40">
    <property type="entry name" value="Invertase/pectin methylesterase inhibitor family protein"/>
    <property type="match status" value="1"/>
</dbReference>
<accession>A0AAV8TWC8</accession>
<comment type="caution">
    <text evidence="5">The sequence shown here is derived from an EMBL/GenBank/DDBJ whole genome shotgun (WGS) entry which is preliminary data.</text>
</comment>
<name>A0AAV8TWC8_9ROSI</name>
<dbReference type="CDD" id="cd15801">
    <property type="entry name" value="PMEI-like_1"/>
    <property type="match status" value="1"/>
</dbReference>
<evidence type="ECO:0000313" key="5">
    <source>
        <dbReference type="EMBL" id="KAJ8771193.1"/>
    </source>
</evidence>
<protein>
    <recommendedName>
        <fullName evidence="4">Pectinesterase inhibitor domain-containing protein</fullName>
    </recommendedName>
</protein>
<dbReference type="EMBL" id="JAIWQS010000003">
    <property type="protein sequence ID" value="KAJ8771193.1"/>
    <property type="molecule type" value="Genomic_DNA"/>
</dbReference>
<evidence type="ECO:0000259" key="4">
    <source>
        <dbReference type="SMART" id="SM00856"/>
    </source>
</evidence>
<dbReference type="Proteomes" id="UP001159364">
    <property type="component" value="Linkage Group LG03"/>
</dbReference>
<keyword evidence="2" id="KW-1015">Disulfide bond</keyword>
<dbReference type="SMART" id="SM00856">
    <property type="entry name" value="PMEI"/>
    <property type="match status" value="1"/>
</dbReference>